<proteinExistence type="predicted"/>
<gene>
    <name evidence="1" type="ORF">H920_08144</name>
</gene>
<protein>
    <submittedName>
        <fullName evidence="1">Zinc finger protein basonuclin-2</fullName>
    </submittedName>
</protein>
<accession>A0A091DIV5</accession>
<evidence type="ECO:0000313" key="2">
    <source>
        <dbReference type="Proteomes" id="UP000028990"/>
    </source>
</evidence>
<reference evidence="1 2" key="1">
    <citation type="submission" date="2013-11" db="EMBL/GenBank/DDBJ databases">
        <title>The Damaraland mole rat (Fukomys damarensis) genome and evolution of African mole rats.</title>
        <authorList>
            <person name="Gladyshev V.N."/>
            <person name="Fang X."/>
        </authorList>
    </citation>
    <scope>NUCLEOTIDE SEQUENCE [LARGE SCALE GENOMIC DNA]</scope>
    <source>
        <tissue evidence="1">Liver</tissue>
    </source>
</reference>
<name>A0A091DIV5_FUKDA</name>
<keyword evidence="2" id="KW-1185">Reference proteome</keyword>
<dbReference type="EMBL" id="KN122430">
    <property type="protein sequence ID" value="KFO30448.1"/>
    <property type="molecule type" value="Genomic_DNA"/>
</dbReference>
<dbReference type="AlphaFoldDB" id="A0A091DIV5"/>
<dbReference type="Proteomes" id="UP000028990">
    <property type="component" value="Unassembled WGS sequence"/>
</dbReference>
<evidence type="ECO:0000313" key="1">
    <source>
        <dbReference type="EMBL" id="KFO30448.1"/>
    </source>
</evidence>
<organism evidence="1 2">
    <name type="scientific">Fukomys damarensis</name>
    <name type="common">Damaraland mole rat</name>
    <name type="synonym">Cryptomys damarensis</name>
    <dbReference type="NCBI Taxonomy" id="885580"/>
    <lineage>
        <taxon>Eukaryota</taxon>
        <taxon>Metazoa</taxon>
        <taxon>Chordata</taxon>
        <taxon>Craniata</taxon>
        <taxon>Vertebrata</taxon>
        <taxon>Euteleostomi</taxon>
        <taxon>Mammalia</taxon>
        <taxon>Eutheria</taxon>
        <taxon>Euarchontoglires</taxon>
        <taxon>Glires</taxon>
        <taxon>Rodentia</taxon>
        <taxon>Hystricomorpha</taxon>
        <taxon>Bathyergidae</taxon>
        <taxon>Fukomys</taxon>
    </lineage>
</organism>
<sequence length="308" mass="34943">MLCRLFKNLPDLDKKEKVLSCCSRSPLLTCQQQDMIHLGPEEWNREAVRRFNKAHGQVVCDIPRELQLMKNSDDRASELLIRTVKESPKLSRVLRLGDFKVCLAVTQPALPFCALLLNAFTCSTACSQLLHRTALLLLAAKRLKKFTFTFQSEEAEVDVRERETQRDREPKRARDLTLRDPYTDSSMQFGTRATAAEPGFMGTWQNADTNLLFRMSQQANQISTFSTEQVINWFEFQIEGHPVIDFCGNGKQEHVVKAICAPALVCLASVWGLLDWCHRTVSKTSQMGTVSVTEITSCWSASKTVEYS</sequence>